<dbReference type="Proteomes" id="UP001179280">
    <property type="component" value="Unassembled WGS sequence"/>
</dbReference>
<dbReference type="RefSeq" id="WP_204465360.1">
    <property type="nucleotide sequence ID" value="NZ_JAFBCV010000003.1"/>
</dbReference>
<keyword evidence="2" id="KW-1185">Reference proteome</keyword>
<reference evidence="1" key="1">
    <citation type="submission" date="2021-01" db="EMBL/GenBank/DDBJ databases">
        <title>Genomic Encyclopedia of Type Strains, Phase IV (KMG-IV): sequencing the most valuable type-strain genomes for metagenomic binning, comparative biology and taxonomic classification.</title>
        <authorList>
            <person name="Goeker M."/>
        </authorList>
    </citation>
    <scope>NUCLEOTIDE SEQUENCE</scope>
    <source>
        <strain evidence="1">DSM 21943</strain>
    </source>
</reference>
<gene>
    <name evidence="1" type="ORF">JOC54_001462</name>
</gene>
<name>A0ABS2SSQ9_9BACI</name>
<proteinExistence type="predicted"/>
<comment type="caution">
    <text evidence="1">The sequence shown here is derived from an EMBL/GenBank/DDBJ whole genome shotgun (WGS) entry which is preliminary data.</text>
</comment>
<sequence length="121" mass="14198">MDEGLKKRIDHNEISSEPNWREDSLTAYQSLDNAMYAVVFFYIDEKERLELRIRRVAFEKEPTGIGTTDIYQWLYETGKEIVGQLKGRKTLLIESKDVENGLLQVDWTELTELPKDEEETP</sequence>
<organism evidence="1 2">
    <name type="scientific">Shouchella xiaoxiensis</name>
    <dbReference type="NCBI Taxonomy" id="766895"/>
    <lineage>
        <taxon>Bacteria</taxon>
        <taxon>Bacillati</taxon>
        <taxon>Bacillota</taxon>
        <taxon>Bacilli</taxon>
        <taxon>Bacillales</taxon>
        <taxon>Bacillaceae</taxon>
        <taxon>Shouchella</taxon>
    </lineage>
</organism>
<accession>A0ABS2SSQ9</accession>
<evidence type="ECO:0000313" key="1">
    <source>
        <dbReference type="EMBL" id="MBM7838231.1"/>
    </source>
</evidence>
<evidence type="ECO:0000313" key="2">
    <source>
        <dbReference type="Proteomes" id="UP001179280"/>
    </source>
</evidence>
<protein>
    <submittedName>
        <fullName evidence="1">Uncharacterized protein</fullName>
    </submittedName>
</protein>
<dbReference type="EMBL" id="JAFBCV010000003">
    <property type="protein sequence ID" value="MBM7838231.1"/>
    <property type="molecule type" value="Genomic_DNA"/>
</dbReference>